<dbReference type="Proteomes" id="UP001143856">
    <property type="component" value="Unassembled WGS sequence"/>
</dbReference>
<proteinExistence type="predicted"/>
<protein>
    <submittedName>
        <fullName evidence="1">Uncharacterized protein</fullName>
    </submittedName>
</protein>
<sequence length="225" mass="24881">MWLVARGCLGMAYPPGDPTKTPRGPREQLLEALPLDVDENPQNLAHGDLHDENVMFGNLDSLEHGYFPVLKMIDFGMAIIEFGGAKDNIFAIGEMMCELIYGERDIRELIDDKKGVNTIDPNLDSELLTLASYSPEKEKEPSVKSLQDSHIPTTQQSITLAALVKVTWAVVSSRVHGCYNIMFDHLLDDRDAPLPNIDVILGPCLIVQPVCVLIPASTCIPDDRK</sequence>
<gene>
    <name evidence="1" type="ORF">NUW58_g3202</name>
</gene>
<evidence type="ECO:0000313" key="2">
    <source>
        <dbReference type="Proteomes" id="UP001143856"/>
    </source>
</evidence>
<comment type="caution">
    <text evidence="1">The sequence shown here is derived from an EMBL/GenBank/DDBJ whole genome shotgun (WGS) entry which is preliminary data.</text>
</comment>
<keyword evidence="2" id="KW-1185">Reference proteome</keyword>
<evidence type="ECO:0000313" key="1">
    <source>
        <dbReference type="EMBL" id="KAJ2989953.1"/>
    </source>
</evidence>
<dbReference type="EMBL" id="JAPDGR010000471">
    <property type="protein sequence ID" value="KAJ2989953.1"/>
    <property type="molecule type" value="Genomic_DNA"/>
</dbReference>
<name>A0ACC1PC37_9PEZI</name>
<organism evidence="1 2">
    <name type="scientific">Xylaria curta</name>
    <dbReference type="NCBI Taxonomy" id="42375"/>
    <lineage>
        <taxon>Eukaryota</taxon>
        <taxon>Fungi</taxon>
        <taxon>Dikarya</taxon>
        <taxon>Ascomycota</taxon>
        <taxon>Pezizomycotina</taxon>
        <taxon>Sordariomycetes</taxon>
        <taxon>Xylariomycetidae</taxon>
        <taxon>Xylariales</taxon>
        <taxon>Xylariaceae</taxon>
        <taxon>Xylaria</taxon>
    </lineage>
</organism>
<reference evidence="1" key="1">
    <citation type="submission" date="2022-10" db="EMBL/GenBank/DDBJ databases">
        <title>Genome Sequence of Xylaria curta.</title>
        <authorList>
            <person name="Buettner E."/>
        </authorList>
    </citation>
    <scope>NUCLEOTIDE SEQUENCE</scope>
    <source>
        <strain evidence="1">Babe10</strain>
    </source>
</reference>
<accession>A0ACC1PC37</accession>